<dbReference type="Pfam" id="PF11611">
    <property type="entry name" value="DUF4352"/>
    <property type="match status" value="1"/>
</dbReference>
<dbReference type="InterPro" id="IPR029051">
    <property type="entry name" value="DUF4352"/>
</dbReference>
<protein>
    <recommendedName>
        <fullName evidence="3">DUF4352 domain-containing protein</fullName>
    </recommendedName>
</protein>
<evidence type="ECO:0000256" key="1">
    <source>
        <dbReference type="ARBA" id="ARBA00022729"/>
    </source>
</evidence>
<dbReference type="InterPro" id="IPR029050">
    <property type="entry name" value="Immunoprotect_excell_Ig-like"/>
</dbReference>
<keyword evidence="2" id="KW-1133">Transmembrane helix</keyword>
<gene>
    <name evidence="4" type="ORF">AVDCRST_MAG80-229</name>
</gene>
<proteinExistence type="predicted"/>
<evidence type="ECO:0000313" key="4">
    <source>
        <dbReference type="EMBL" id="CAA9425885.1"/>
    </source>
</evidence>
<keyword evidence="1" id="KW-0732">Signal</keyword>
<feature type="domain" description="DUF4352" evidence="3">
    <location>
        <begin position="58"/>
        <end position="177"/>
    </location>
</feature>
<feature type="transmembrane region" description="Helical" evidence="2">
    <location>
        <begin position="12"/>
        <end position="34"/>
    </location>
</feature>
<evidence type="ECO:0000256" key="2">
    <source>
        <dbReference type="SAM" id="Phobius"/>
    </source>
</evidence>
<accession>A0A6J4PW60</accession>
<sequence>MGSIANKLQAVGCAVLGLLVVVGVLVVGLALLAIGDGGESAAGSGGGSGGRLSSIACEVGDSCDLGGPTVTVTKAEVTGLVTTKHGDYEGNYVVVEFEYTYGGSQPATVKPYSWKLEDGQGRSYDYAPEESLDYASTENRELEAMDMNPGTKRLGAMVFEVALDAEDFTLIVNDLIFPRTSKKAEVELKGPLSVRVGALNASAIPHALAPDLVGRLAASLGGRSLFRSGPLAPECPFVSRLCDPRLVGKNARPRESENTKIFRLTFRAVLGDGSPQIRLEPSTAIGRDAFSEARFEGFLGGAPHR</sequence>
<keyword evidence="2" id="KW-0472">Membrane</keyword>
<evidence type="ECO:0000259" key="3">
    <source>
        <dbReference type="Pfam" id="PF11611"/>
    </source>
</evidence>
<name>A0A6J4PW60_9ACTN</name>
<reference evidence="4" key="1">
    <citation type="submission" date="2020-02" db="EMBL/GenBank/DDBJ databases">
        <authorList>
            <person name="Meier V. D."/>
        </authorList>
    </citation>
    <scope>NUCLEOTIDE SEQUENCE</scope>
    <source>
        <strain evidence="4">AVDCRST_MAG80</strain>
    </source>
</reference>
<organism evidence="4">
    <name type="scientific">uncultured Rubrobacteraceae bacterium</name>
    <dbReference type="NCBI Taxonomy" id="349277"/>
    <lineage>
        <taxon>Bacteria</taxon>
        <taxon>Bacillati</taxon>
        <taxon>Actinomycetota</taxon>
        <taxon>Rubrobacteria</taxon>
        <taxon>Rubrobacterales</taxon>
        <taxon>Rubrobacteraceae</taxon>
        <taxon>environmental samples</taxon>
    </lineage>
</organism>
<dbReference type="AlphaFoldDB" id="A0A6J4PW60"/>
<keyword evidence="2" id="KW-0812">Transmembrane</keyword>
<dbReference type="Gene3D" id="2.60.40.1240">
    <property type="match status" value="1"/>
</dbReference>
<dbReference type="EMBL" id="CADCVC010000023">
    <property type="protein sequence ID" value="CAA9425885.1"/>
    <property type="molecule type" value="Genomic_DNA"/>
</dbReference>